<organism evidence="1 2">
    <name type="scientific">Clostridium beijerinckii</name>
    <name type="common">Clostridium MP</name>
    <dbReference type="NCBI Taxonomy" id="1520"/>
    <lineage>
        <taxon>Bacteria</taxon>
        <taxon>Bacillati</taxon>
        <taxon>Bacillota</taxon>
        <taxon>Clostridia</taxon>
        <taxon>Eubacteriales</taxon>
        <taxon>Clostridiaceae</taxon>
        <taxon>Clostridium</taxon>
    </lineage>
</organism>
<dbReference type="RefSeq" id="WP_078116178.1">
    <property type="nucleotide sequence ID" value="NZ_MWMH01000005.1"/>
</dbReference>
<dbReference type="Proteomes" id="UP000190959">
    <property type="component" value="Unassembled WGS sequence"/>
</dbReference>
<accession>A0A1S9N4L7</accession>
<dbReference type="AlphaFoldDB" id="A0A1S9N4L7"/>
<reference evidence="1 2" key="1">
    <citation type="submission" date="2017-02" db="EMBL/GenBank/DDBJ databases">
        <title>Genome sequence of Clostridium beijerinckii Br21.</title>
        <authorList>
            <person name="Fonseca B.C."/>
            <person name="Guazzaroni M.E."/>
            <person name="Riano-Pachon D.M."/>
            <person name="Reginatto V."/>
        </authorList>
    </citation>
    <scope>NUCLEOTIDE SEQUENCE [LARGE SCALE GENOMIC DNA]</scope>
    <source>
        <strain evidence="1 2">Br21</strain>
    </source>
</reference>
<sequence>MKKLFVFLFCILIFGFGVYYYNKSYNITNDKSVLENKIEQFLNRGSNVPNDISIKEIMDIDNKKYVLFSTDDNFGNAELIRGLNGKYKIEYTERGTNLFLHRVIKTNKTKYFVIFAKNYGMKIKNARVSLQGHDYMISIPQQDYFIAYCPVSNDTKTEFPQSTDFKLYDANNNDITDDVYKEFSK</sequence>
<protein>
    <submittedName>
        <fullName evidence="1">Uncharacterized protein</fullName>
    </submittedName>
</protein>
<evidence type="ECO:0000313" key="2">
    <source>
        <dbReference type="Proteomes" id="UP000190959"/>
    </source>
</evidence>
<comment type="caution">
    <text evidence="1">The sequence shown here is derived from an EMBL/GenBank/DDBJ whole genome shotgun (WGS) entry which is preliminary data.</text>
</comment>
<proteinExistence type="predicted"/>
<dbReference type="EMBL" id="MWMH01000005">
    <property type="protein sequence ID" value="OOP72372.1"/>
    <property type="molecule type" value="Genomic_DNA"/>
</dbReference>
<name>A0A1S9N4L7_CLOBE</name>
<evidence type="ECO:0000313" key="1">
    <source>
        <dbReference type="EMBL" id="OOP72372.1"/>
    </source>
</evidence>
<gene>
    <name evidence="1" type="ORF">CBEIBR21_15665</name>
</gene>